<gene>
    <name evidence="2" type="ORF">PHYEVI_LOCUS8422</name>
</gene>
<dbReference type="Proteomes" id="UP001153712">
    <property type="component" value="Chromosome 5"/>
</dbReference>
<reference evidence="2" key="1">
    <citation type="submission" date="2022-01" db="EMBL/GenBank/DDBJ databases">
        <authorList>
            <person name="King R."/>
        </authorList>
    </citation>
    <scope>NUCLEOTIDE SEQUENCE</scope>
</reference>
<keyword evidence="3" id="KW-1185">Reference proteome</keyword>
<evidence type="ECO:0000313" key="2">
    <source>
        <dbReference type="EMBL" id="CAG9862100.1"/>
    </source>
</evidence>
<dbReference type="AlphaFoldDB" id="A0A9N9TUI3"/>
<evidence type="ECO:0000256" key="1">
    <source>
        <dbReference type="SAM" id="MobiDB-lite"/>
    </source>
</evidence>
<organism evidence="2 3">
    <name type="scientific">Phyllotreta striolata</name>
    <name type="common">Striped flea beetle</name>
    <name type="synonym">Crioceris striolata</name>
    <dbReference type="NCBI Taxonomy" id="444603"/>
    <lineage>
        <taxon>Eukaryota</taxon>
        <taxon>Metazoa</taxon>
        <taxon>Ecdysozoa</taxon>
        <taxon>Arthropoda</taxon>
        <taxon>Hexapoda</taxon>
        <taxon>Insecta</taxon>
        <taxon>Pterygota</taxon>
        <taxon>Neoptera</taxon>
        <taxon>Endopterygota</taxon>
        <taxon>Coleoptera</taxon>
        <taxon>Polyphaga</taxon>
        <taxon>Cucujiformia</taxon>
        <taxon>Chrysomeloidea</taxon>
        <taxon>Chrysomelidae</taxon>
        <taxon>Galerucinae</taxon>
        <taxon>Alticini</taxon>
        <taxon>Phyllotreta</taxon>
    </lineage>
</organism>
<feature type="region of interest" description="Disordered" evidence="1">
    <location>
        <begin position="405"/>
        <end position="438"/>
    </location>
</feature>
<proteinExistence type="predicted"/>
<accession>A0A9N9TUI3</accession>
<name>A0A9N9TUI3_PHYSR</name>
<dbReference type="OrthoDB" id="6611808at2759"/>
<protein>
    <submittedName>
        <fullName evidence="2">Uncharacterized protein</fullName>
    </submittedName>
</protein>
<evidence type="ECO:0000313" key="3">
    <source>
        <dbReference type="Proteomes" id="UP001153712"/>
    </source>
</evidence>
<sequence>MQLRNKPASSKSWHNIQQPIKRWPPTANLTRCCSPTCSAPVKCVASSSQRNIAIVVSSDDNKAIPEPCCRGASLQEPALPVYCARYPNIYNPAPLYMEACCFPHHPSLNVPSIFDPPAKLKADPGAPYRPTAKKPLEMFPEERTPSYAFTGAKSSSNGCNCFSACHDSCYCRPQSQRRGGANAANSPPCEPYPDASNRTFPISTHHRASYGEQTYTPDPNQYVLHRPDATNSTITRDHCSTSSRFCPNRYGSCSTSSKPCPDSINDSYPSACGSCSLTEPSTLCVSTACELEVRSCRDACPSTDSLQSSYYSCPKSLPPSNLFIAPPPSFASAIDNTAIEVCNSPPSPRIKNLPAWINPCLAYCDPKCKANSPCVQCICIPCNCIVCDCSRCQICDVECKPCHPRQYSDDSNDPREERAERRDESTGPNVRRDEACGPCRPEATVDEACGTSPSERRDEACGETAAAAAPRRSYCSQTAALPDFGERFKSIAAPCLGDDSSESSRKIVLWDVSCDDDKPSYRESEMIRLRYSNFYNNYNVDEMALRRERDSIRLGNRDYVAPEPYKYIEVLNDEDPFYPADDDPPGYRKVLLKIPCQGDEKPIEMTIYMKMKKRSATFQRAYYPTCYILPVFEPTD</sequence>
<feature type="compositionally biased region" description="Basic and acidic residues" evidence="1">
    <location>
        <begin position="405"/>
        <end position="435"/>
    </location>
</feature>
<dbReference type="EMBL" id="OU900098">
    <property type="protein sequence ID" value="CAG9862100.1"/>
    <property type="molecule type" value="Genomic_DNA"/>
</dbReference>